<evidence type="ECO:0000313" key="3">
    <source>
        <dbReference type="EMBL" id="KAJ8071199.1"/>
    </source>
</evidence>
<gene>
    <name evidence="3" type="ORF">OCU04_001537</name>
</gene>
<dbReference type="Pfam" id="PF00004">
    <property type="entry name" value="AAA"/>
    <property type="match status" value="1"/>
</dbReference>
<dbReference type="InterPro" id="IPR027417">
    <property type="entry name" value="P-loop_NTPase"/>
</dbReference>
<accession>A0A9X0AYZ6</accession>
<protein>
    <recommendedName>
        <fullName evidence="5">ATPase AAA-type core domain-containing protein</fullName>
    </recommendedName>
</protein>
<dbReference type="Pfam" id="PF22942">
    <property type="entry name" value="DUF7025"/>
    <property type="match status" value="1"/>
</dbReference>
<sequence>MSEETNMATVTNSRTVKAGMECGIKNLYGMNDARGQYTWTDKYPDDLEEAAENEMTARYAILVRNRKSFDSRKTLGMDSIIIQSPLLKQALNKVLKDYPDVTPKDENYEKTKSHLALLHETLQPELKDIIAARIDYIENKVITYDHLWTIFQPGCTVFTRIWGRNCAVKFTYGAYIRHSMSGPFYQLNCQRVDWDGEKFGLADVRYRIQDLLGTTGIDTLSVFPLEFHQDEIKIRIELLKRGKLFEKYHCYHFKNYKSFAIGKNRDGQSVKVICGQSDAFAYGKFNPNSVESLKALEHKKASGIVDKRWLEFLVDVPTNIVWNDSAFQSLVLPPSQKDLILAIATSQISSSSRFDDVISGKGKGTILLLSGGPGTGKTLTAESVAETMRVPLYMLSAGDLGTDSMDVESALGLILDMVTSWNAVLLLDECDVFLEVTNFKLS</sequence>
<dbReference type="EMBL" id="JAPEIS010000001">
    <property type="protein sequence ID" value="KAJ8071199.1"/>
    <property type="molecule type" value="Genomic_DNA"/>
</dbReference>
<feature type="domain" description="DUF7025" evidence="2">
    <location>
        <begin position="134"/>
        <end position="229"/>
    </location>
</feature>
<dbReference type="GO" id="GO:0016887">
    <property type="term" value="F:ATP hydrolysis activity"/>
    <property type="evidence" value="ECO:0007669"/>
    <property type="project" value="InterPro"/>
</dbReference>
<keyword evidence="4" id="KW-1185">Reference proteome</keyword>
<dbReference type="PANTHER" id="PTHR46411">
    <property type="entry name" value="FAMILY ATPASE, PUTATIVE-RELATED"/>
    <property type="match status" value="1"/>
</dbReference>
<dbReference type="InterPro" id="IPR003959">
    <property type="entry name" value="ATPase_AAA_core"/>
</dbReference>
<evidence type="ECO:0008006" key="5">
    <source>
        <dbReference type="Google" id="ProtNLM"/>
    </source>
</evidence>
<dbReference type="OrthoDB" id="10042665at2759"/>
<dbReference type="InterPro" id="IPR054289">
    <property type="entry name" value="DUF7025"/>
</dbReference>
<proteinExistence type="predicted"/>
<name>A0A9X0AYZ6_9HELO</name>
<dbReference type="Gene3D" id="3.40.50.300">
    <property type="entry name" value="P-loop containing nucleotide triphosphate hydrolases"/>
    <property type="match status" value="1"/>
</dbReference>
<dbReference type="GO" id="GO:0005524">
    <property type="term" value="F:ATP binding"/>
    <property type="evidence" value="ECO:0007669"/>
    <property type="project" value="InterPro"/>
</dbReference>
<dbReference type="Proteomes" id="UP001152300">
    <property type="component" value="Unassembled WGS sequence"/>
</dbReference>
<reference evidence="3" key="1">
    <citation type="submission" date="2022-11" db="EMBL/GenBank/DDBJ databases">
        <title>Genome Resource of Sclerotinia nivalis Strain SnTB1, a Plant Pathogen Isolated from American Ginseng.</title>
        <authorList>
            <person name="Fan S."/>
        </authorList>
    </citation>
    <scope>NUCLEOTIDE SEQUENCE</scope>
    <source>
        <strain evidence="3">SnTB1</strain>
    </source>
</reference>
<evidence type="ECO:0000313" key="4">
    <source>
        <dbReference type="Proteomes" id="UP001152300"/>
    </source>
</evidence>
<dbReference type="PANTHER" id="PTHR46411:SF3">
    <property type="entry name" value="AAA+ ATPASE DOMAIN-CONTAINING PROTEIN"/>
    <property type="match status" value="1"/>
</dbReference>
<evidence type="ECO:0000259" key="2">
    <source>
        <dbReference type="Pfam" id="PF22942"/>
    </source>
</evidence>
<evidence type="ECO:0000259" key="1">
    <source>
        <dbReference type="Pfam" id="PF00004"/>
    </source>
</evidence>
<dbReference type="SUPFAM" id="SSF52540">
    <property type="entry name" value="P-loop containing nucleoside triphosphate hydrolases"/>
    <property type="match status" value="1"/>
</dbReference>
<organism evidence="3 4">
    <name type="scientific">Sclerotinia nivalis</name>
    <dbReference type="NCBI Taxonomy" id="352851"/>
    <lineage>
        <taxon>Eukaryota</taxon>
        <taxon>Fungi</taxon>
        <taxon>Dikarya</taxon>
        <taxon>Ascomycota</taxon>
        <taxon>Pezizomycotina</taxon>
        <taxon>Leotiomycetes</taxon>
        <taxon>Helotiales</taxon>
        <taxon>Sclerotiniaceae</taxon>
        <taxon>Sclerotinia</taxon>
    </lineage>
</organism>
<dbReference type="AlphaFoldDB" id="A0A9X0AYZ6"/>
<comment type="caution">
    <text evidence="3">The sequence shown here is derived from an EMBL/GenBank/DDBJ whole genome shotgun (WGS) entry which is preliminary data.</text>
</comment>
<feature type="domain" description="ATPase AAA-type core" evidence="1">
    <location>
        <begin position="367"/>
        <end position="433"/>
    </location>
</feature>